<dbReference type="RefSeq" id="XP_062884399.1">
    <property type="nucleotide sequence ID" value="XM_063028444.1"/>
</dbReference>
<sequence length="737" mass="79268">MADTTKYGNAVEFDVDLHSIYAAYIGLFESTNTDWWEKSWGGYFVSFNDFLGFGWEVMVVVDSETGKPHVAVRREQIALFARMIRTRFGESLSKDPPTTLPLNPVPTRNLALRRLVTVRDLSAYRKLAASLPAAELSYLRSRVRSGEAAVIEQLFYAGGSSGERETGGVGVRDNGVGYTFACVKTNWWEKGGPPYGVIPGQGRTHSGNTGQGSNKGLVLEIGLAVLRCANLRALGVWPPVPADNYRKSHYVVEEWVDKRTNHNPPTFPRAYAFGQSEFVAEKRVETILDATLNALASQENDGHANALILLTVGEPVPLPLPSSSTLPNNILQFDVLALEYNFLRRAQAQGIPGTPDRQQPLACLGSLLQTLQIPIQPFAPLGNAGNDAYYTLLAFQKLVMGETRLPDILFNQPGPYAPMSFPLAHRSSVALPFPQYPAVALPVPAMPTAVVDSRRNSSSSNRAGLGLVPPSFPPSSFDRTQGGRYASEGLPRRRPVSVGDPLNVYTESPNRTSSDLRTPNGLAQDISPVTGPQQRKRVPVMRSQTVFWDDAAYADSNSARGAEFKAPLPNGLTGNSTPYMQEQRSRAREGPPLSRSAGKSTWLGSQGRSVSYDAVGSACGMSGTSTAANSPVDKPFGSLSNINVAHTGVEPSGFLSTSLYRDTNEGAHSSGTGSSGNTKPSTGSSGEVRGTGQRLRYSISSVQTVDDVKSGAKNGKEKKKGKGPKDLAGAIAKFWVG</sequence>
<feature type="region of interest" description="Disordered" evidence="1">
    <location>
        <begin position="656"/>
        <end position="725"/>
    </location>
</feature>
<dbReference type="EMBL" id="CP025760">
    <property type="protein sequence ID" value="KGB78672.1"/>
    <property type="molecule type" value="Genomic_DNA"/>
</dbReference>
<accession>A0A095CEL0</accession>
<evidence type="ECO:0000313" key="4">
    <source>
        <dbReference type="Proteomes" id="UP000029445"/>
    </source>
</evidence>
<dbReference type="Proteomes" id="UP000029445">
    <property type="component" value="Chromosome 2"/>
</dbReference>
<dbReference type="Pfam" id="PF21762">
    <property type="entry name" value="DEDDh_C"/>
    <property type="match status" value="1"/>
</dbReference>
<feature type="domain" description="Gfd2/YDR514C-like C-terminal" evidence="2">
    <location>
        <begin position="214"/>
        <end position="397"/>
    </location>
</feature>
<feature type="compositionally biased region" description="Polar residues" evidence="1">
    <location>
        <begin position="572"/>
        <end position="582"/>
    </location>
</feature>
<gene>
    <name evidence="3" type="ORF">CNBG_4510</name>
</gene>
<dbReference type="GO" id="GO:0005634">
    <property type="term" value="C:nucleus"/>
    <property type="evidence" value="ECO:0007669"/>
    <property type="project" value="TreeGrafter"/>
</dbReference>
<evidence type="ECO:0000256" key="1">
    <source>
        <dbReference type="SAM" id="MobiDB-lite"/>
    </source>
</evidence>
<dbReference type="VEuPathDB" id="FungiDB:CNBG_4510"/>
<dbReference type="OrthoDB" id="5953249at2759"/>
<organism evidence="3 4">
    <name type="scientific">Cryptococcus deuterogattii (strain R265)</name>
    <name type="common">Cryptococcus gattii VGII (strain R265)</name>
    <dbReference type="NCBI Taxonomy" id="294750"/>
    <lineage>
        <taxon>Eukaryota</taxon>
        <taxon>Fungi</taxon>
        <taxon>Dikarya</taxon>
        <taxon>Basidiomycota</taxon>
        <taxon>Agaricomycotina</taxon>
        <taxon>Tremellomycetes</taxon>
        <taxon>Tremellales</taxon>
        <taxon>Cryptococcaceae</taxon>
        <taxon>Cryptococcus</taxon>
        <taxon>Cryptococcus gattii species complex</taxon>
    </lineage>
</organism>
<keyword evidence="4" id="KW-1185">Reference proteome</keyword>
<evidence type="ECO:0000259" key="2">
    <source>
        <dbReference type="Pfam" id="PF21762"/>
    </source>
</evidence>
<feature type="region of interest" description="Disordered" evidence="1">
    <location>
        <begin position="452"/>
        <end position="538"/>
    </location>
</feature>
<protein>
    <recommendedName>
        <fullName evidence="2">Gfd2/YDR514C-like C-terminal domain-containing protein</fullName>
    </recommendedName>
</protein>
<reference evidence="3 4" key="1">
    <citation type="journal article" date="2011" name="MBio">
        <title>Genome variation in Cryptococcus gattii, an emerging pathogen of immunocompetent hosts.</title>
        <authorList>
            <person name="D'Souza C.A."/>
            <person name="Kronstad J.W."/>
            <person name="Taylor G."/>
            <person name="Warren R."/>
            <person name="Yuen M."/>
            <person name="Hu G."/>
            <person name="Jung W.H."/>
            <person name="Sham A."/>
            <person name="Kidd S.E."/>
            <person name="Tangen K."/>
            <person name="Lee N."/>
            <person name="Zeilmaker T."/>
            <person name="Sawkins J."/>
            <person name="McVicker G."/>
            <person name="Shah S."/>
            <person name="Gnerre S."/>
            <person name="Griggs A."/>
            <person name="Zeng Q."/>
            <person name="Bartlett K."/>
            <person name="Li W."/>
            <person name="Wang X."/>
            <person name="Heitman J."/>
            <person name="Stajich J.E."/>
            <person name="Fraser J.A."/>
            <person name="Meyer W."/>
            <person name="Carter D."/>
            <person name="Schein J."/>
            <person name="Krzywinski M."/>
            <person name="Kwon-Chung K.J."/>
            <person name="Varma A."/>
            <person name="Wang J."/>
            <person name="Brunham R."/>
            <person name="Fyfe M."/>
            <person name="Ouellette B.F."/>
            <person name="Siddiqui A."/>
            <person name="Marra M."/>
            <person name="Jones S."/>
            <person name="Holt R."/>
            <person name="Birren B.W."/>
            <person name="Galagan J.E."/>
            <person name="Cuomo C.A."/>
        </authorList>
    </citation>
    <scope>NUCLEOTIDE SEQUENCE [LARGE SCALE GENOMIC DNA]</scope>
    <source>
        <strain evidence="3 4">R265</strain>
    </source>
</reference>
<dbReference type="PANTHER" id="PTHR28083">
    <property type="entry name" value="GOOD FOR FULL DBP5 ACTIVITY PROTEIN 2"/>
    <property type="match status" value="1"/>
</dbReference>
<dbReference type="OMA" id="RMNTERP"/>
<dbReference type="AlphaFoldDB" id="A0A095CEL0"/>
<dbReference type="HOGENOM" id="CLU_376426_0_0_1"/>
<name>A0A095CEL0_CRYD2</name>
<feature type="compositionally biased region" description="Polar residues" evidence="1">
    <location>
        <begin position="656"/>
        <end position="685"/>
    </location>
</feature>
<dbReference type="KEGG" id="cdeu:CNBG_4510"/>
<dbReference type="InterPro" id="IPR048519">
    <property type="entry name" value="Gfd2/YDR514C-like_C"/>
</dbReference>
<dbReference type="STRING" id="294750.A0A095CEL0"/>
<reference evidence="3 4" key="2">
    <citation type="journal article" date="2018" name="Proc. Natl. Acad. Sci.">
        <title>RNAi is a critical determinant of centromere evolution in closely related fungi.</title>
        <authorList>
            <person name="Yadav V."/>
            <person name="Sun S."/>
            <person name="Billmyre R.B."/>
            <person name="Thimmappa B.C."/>
            <person name="Shea T."/>
            <person name="Lintner R."/>
            <person name="Bakkeren G."/>
            <person name="Cuomo C.A."/>
            <person name="Heitman J."/>
            <person name="Sanyal K."/>
        </authorList>
    </citation>
    <scope>NUCLEOTIDE SEQUENCE [LARGE SCALE GENOMIC DNA]</scope>
    <source>
        <strain evidence="3 4">R265</strain>
    </source>
</reference>
<dbReference type="PANTHER" id="PTHR28083:SF1">
    <property type="entry name" value="GOOD FOR FULL DBP5 ACTIVITY PROTEIN 2"/>
    <property type="match status" value="1"/>
</dbReference>
<proteinExistence type="predicted"/>
<dbReference type="InterPro" id="IPR040151">
    <property type="entry name" value="Gfd2/YDR514C-like"/>
</dbReference>
<feature type="region of interest" description="Disordered" evidence="1">
    <location>
        <begin position="563"/>
        <end position="605"/>
    </location>
</feature>
<dbReference type="GeneID" id="88180719"/>
<feature type="compositionally biased region" description="Polar residues" evidence="1">
    <location>
        <begin position="505"/>
        <end position="517"/>
    </location>
</feature>
<evidence type="ECO:0000313" key="3">
    <source>
        <dbReference type="EMBL" id="KGB78672.1"/>
    </source>
</evidence>